<sequence length="301" mass="32491">MKGLIKIVKEKNKIIGFIGTGVMGNAMAKNLLKIGYSVIVYTRTKEKAENLLNLGAIWKNSIQELVSTSDVIISMVGSPKDVEEVYFSDSGILENAKQGTLLIDMTTSKPSLAKRIFQAAHSKKLLTLDAPVSGGENGAKQGTLSIMTGGTEEAYKQSLPILEAMGKNIIYKGKAGSGQFTKMCNQMAMANNMMGVCEAIILAEKSGMDPKSVIDTMSVGTSNSWVMGNLAYKMIEGDFTPGFYVKHLIKDLTIALESAQELNVAAPGLELCLRLFKELEGMGEGDNGTRALIKLYKIKSK</sequence>
<gene>
    <name evidence="6" type="ORF">ACFQ3N_19630</name>
</gene>
<dbReference type="EMBL" id="JBHTKJ010000074">
    <property type="protein sequence ID" value="MFD1040577.1"/>
    <property type="molecule type" value="Genomic_DNA"/>
</dbReference>
<evidence type="ECO:0000313" key="6">
    <source>
        <dbReference type="EMBL" id="MFD1040577.1"/>
    </source>
</evidence>
<evidence type="ECO:0000259" key="4">
    <source>
        <dbReference type="Pfam" id="PF03446"/>
    </source>
</evidence>
<comment type="caution">
    <text evidence="6">The sequence shown here is derived from an EMBL/GenBank/DDBJ whole genome shotgun (WGS) entry which is preliminary data.</text>
</comment>
<feature type="domain" description="6-phosphogluconate dehydrogenase NADP-binding" evidence="4">
    <location>
        <begin position="15"/>
        <end position="173"/>
    </location>
</feature>
<evidence type="ECO:0000259" key="5">
    <source>
        <dbReference type="Pfam" id="PF14833"/>
    </source>
</evidence>
<dbReference type="Gene3D" id="1.10.1040.10">
    <property type="entry name" value="N-(1-d-carboxylethyl)-l-norvaline Dehydrogenase, domain 2"/>
    <property type="match status" value="1"/>
</dbReference>
<dbReference type="InterPro" id="IPR029154">
    <property type="entry name" value="HIBADH-like_NADP-bd"/>
</dbReference>
<evidence type="ECO:0000256" key="2">
    <source>
        <dbReference type="ARBA" id="ARBA00023002"/>
    </source>
</evidence>
<dbReference type="PANTHER" id="PTHR43060:SF15">
    <property type="entry name" value="3-HYDROXYISOBUTYRATE DEHYDROGENASE-LIKE 1, MITOCHONDRIAL-RELATED"/>
    <property type="match status" value="1"/>
</dbReference>
<reference evidence="7" key="1">
    <citation type="journal article" date="2019" name="Int. J. Syst. Evol. Microbiol.">
        <title>The Global Catalogue of Microorganisms (GCM) 10K type strain sequencing project: providing services to taxonomists for standard genome sequencing and annotation.</title>
        <authorList>
            <consortium name="The Broad Institute Genomics Platform"/>
            <consortium name="The Broad Institute Genome Sequencing Center for Infectious Disease"/>
            <person name="Wu L."/>
            <person name="Ma J."/>
        </authorList>
    </citation>
    <scope>NUCLEOTIDE SEQUENCE [LARGE SCALE GENOMIC DNA]</scope>
    <source>
        <strain evidence="7">CCUG 56754</strain>
    </source>
</reference>
<dbReference type="Gene3D" id="3.40.50.720">
    <property type="entry name" value="NAD(P)-binding Rossmann-like Domain"/>
    <property type="match status" value="1"/>
</dbReference>
<comment type="similarity">
    <text evidence="1">Belongs to the HIBADH-related family.</text>
</comment>
<dbReference type="Pfam" id="PF14833">
    <property type="entry name" value="NAD_binding_11"/>
    <property type="match status" value="1"/>
</dbReference>
<keyword evidence="7" id="KW-1185">Reference proteome</keyword>
<evidence type="ECO:0000313" key="7">
    <source>
        <dbReference type="Proteomes" id="UP001597040"/>
    </source>
</evidence>
<evidence type="ECO:0000256" key="1">
    <source>
        <dbReference type="ARBA" id="ARBA00009080"/>
    </source>
</evidence>
<accession>A0ABW3LQD0</accession>
<dbReference type="EC" id="1.1.-.-" evidence="6"/>
<dbReference type="InterPro" id="IPR008927">
    <property type="entry name" value="6-PGluconate_DH-like_C_sf"/>
</dbReference>
<dbReference type="InterPro" id="IPR015815">
    <property type="entry name" value="HIBADH-related"/>
</dbReference>
<dbReference type="PANTHER" id="PTHR43060">
    <property type="entry name" value="3-HYDROXYISOBUTYRATE DEHYDROGENASE-LIKE 1, MITOCHONDRIAL-RELATED"/>
    <property type="match status" value="1"/>
</dbReference>
<dbReference type="InterPro" id="IPR036291">
    <property type="entry name" value="NAD(P)-bd_dom_sf"/>
</dbReference>
<keyword evidence="3" id="KW-0520">NAD</keyword>
<dbReference type="InterPro" id="IPR013328">
    <property type="entry name" value="6PGD_dom2"/>
</dbReference>
<dbReference type="Pfam" id="PF03446">
    <property type="entry name" value="NAD_binding_2"/>
    <property type="match status" value="1"/>
</dbReference>
<dbReference type="PIRSF" id="PIRSF000103">
    <property type="entry name" value="HIBADH"/>
    <property type="match status" value="1"/>
</dbReference>
<name>A0ABW3LQD0_9BACI</name>
<dbReference type="Proteomes" id="UP001597040">
    <property type="component" value="Unassembled WGS sequence"/>
</dbReference>
<dbReference type="GO" id="GO:0016491">
    <property type="term" value="F:oxidoreductase activity"/>
    <property type="evidence" value="ECO:0007669"/>
    <property type="project" value="UniProtKB-KW"/>
</dbReference>
<keyword evidence="2 6" id="KW-0560">Oxidoreductase</keyword>
<dbReference type="InterPro" id="IPR006115">
    <property type="entry name" value="6PGDH_NADP-bd"/>
</dbReference>
<protein>
    <submittedName>
        <fullName evidence="6">NAD(P)-dependent oxidoreductase</fullName>
        <ecNumber evidence="6">1.1.-.-</ecNumber>
    </submittedName>
</protein>
<dbReference type="SUPFAM" id="SSF51735">
    <property type="entry name" value="NAD(P)-binding Rossmann-fold domains"/>
    <property type="match status" value="1"/>
</dbReference>
<feature type="domain" description="3-hydroxyisobutyrate dehydrogenase-like NAD-binding" evidence="5">
    <location>
        <begin position="176"/>
        <end position="296"/>
    </location>
</feature>
<organism evidence="6 7">
    <name type="scientific">Virgibacillus byunsanensis</name>
    <dbReference type="NCBI Taxonomy" id="570945"/>
    <lineage>
        <taxon>Bacteria</taxon>
        <taxon>Bacillati</taxon>
        <taxon>Bacillota</taxon>
        <taxon>Bacilli</taxon>
        <taxon>Bacillales</taxon>
        <taxon>Bacillaceae</taxon>
        <taxon>Virgibacillus</taxon>
    </lineage>
</organism>
<proteinExistence type="inferred from homology"/>
<dbReference type="RefSeq" id="WP_390364793.1">
    <property type="nucleotide sequence ID" value="NZ_JBHTKJ010000074.1"/>
</dbReference>
<dbReference type="SUPFAM" id="SSF48179">
    <property type="entry name" value="6-phosphogluconate dehydrogenase C-terminal domain-like"/>
    <property type="match status" value="1"/>
</dbReference>
<evidence type="ECO:0000256" key="3">
    <source>
        <dbReference type="ARBA" id="ARBA00023027"/>
    </source>
</evidence>